<protein>
    <submittedName>
        <fullName evidence="1">Uncharacterized protein</fullName>
    </submittedName>
</protein>
<accession>A0ACB9R5Y8</accession>
<dbReference type="Proteomes" id="UP001057402">
    <property type="component" value="Chromosome 5"/>
</dbReference>
<evidence type="ECO:0000313" key="1">
    <source>
        <dbReference type="EMBL" id="KAI4371407.1"/>
    </source>
</evidence>
<gene>
    <name evidence="1" type="ORF">MLD38_019648</name>
</gene>
<proteinExistence type="predicted"/>
<dbReference type="EMBL" id="CM042884">
    <property type="protein sequence ID" value="KAI4371407.1"/>
    <property type="molecule type" value="Genomic_DNA"/>
</dbReference>
<name>A0ACB9R5Y8_9MYRT</name>
<evidence type="ECO:0000313" key="2">
    <source>
        <dbReference type="Proteomes" id="UP001057402"/>
    </source>
</evidence>
<reference evidence="2" key="1">
    <citation type="journal article" date="2023" name="Front. Plant Sci.">
        <title>Chromosomal-level genome assembly of Melastoma candidum provides insights into trichome evolution.</title>
        <authorList>
            <person name="Zhong Y."/>
            <person name="Wu W."/>
            <person name="Sun C."/>
            <person name="Zou P."/>
            <person name="Liu Y."/>
            <person name="Dai S."/>
            <person name="Zhou R."/>
        </authorList>
    </citation>
    <scope>NUCLEOTIDE SEQUENCE [LARGE SCALE GENOMIC DNA]</scope>
</reference>
<keyword evidence="2" id="KW-1185">Reference proteome</keyword>
<comment type="caution">
    <text evidence="1">The sequence shown here is derived from an EMBL/GenBank/DDBJ whole genome shotgun (WGS) entry which is preliminary data.</text>
</comment>
<organism evidence="1 2">
    <name type="scientific">Melastoma candidum</name>
    <dbReference type="NCBI Taxonomy" id="119954"/>
    <lineage>
        <taxon>Eukaryota</taxon>
        <taxon>Viridiplantae</taxon>
        <taxon>Streptophyta</taxon>
        <taxon>Embryophyta</taxon>
        <taxon>Tracheophyta</taxon>
        <taxon>Spermatophyta</taxon>
        <taxon>Magnoliopsida</taxon>
        <taxon>eudicotyledons</taxon>
        <taxon>Gunneridae</taxon>
        <taxon>Pentapetalae</taxon>
        <taxon>rosids</taxon>
        <taxon>malvids</taxon>
        <taxon>Myrtales</taxon>
        <taxon>Melastomataceae</taxon>
        <taxon>Melastomatoideae</taxon>
        <taxon>Melastomateae</taxon>
        <taxon>Melastoma</taxon>
    </lineage>
</organism>
<sequence>MESNLEPFVGIGVVFGGVIVLVGGITASGSSDGLEFLFILRLFSFNLPLLLVVGESVVFVVGPVTRGFRH</sequence>